<feature type="transmembrane region" description="Helical" evidence="8">
    <location>
        <begin position="181"/>
        <end position="201"/>
    </location>
</feature>
<feature type="transmembrane region" description="Helical" evidence="8">
    <location>
        <begin position="36"/>
        <end position="54"/>
    </location>
</feature>
<sequence>MALILEVLQIVAPVFLLAGIGWGWVRMGLFYDVEFVTRLAMSLAMPCLIFTALMRTEIDPARLRDAALATVAAYGAVAVAAAALLRAARLSQRTFFAPMTFGNTGNLGLPLALFAFGGAGLDYAVVIFAIMTVIYFSIGLWVVSGNANPARVLREPMLWASLLGGLFLVQGWTLPDWSVNALELVGQIAIPMMLITLGVAISRLRPGGVGRALWLSAVKLVLCVAVGLGTARWFGLEPLATGVLVLQVSTPVAVTSFMLAEKYGADSDEVAGMVVVSTLIAVLAIPALLAVFI</sequence>
<reference evidence="9 10" key="1">
    <citation type="submission" date="2019-10" db="EMBL/GenBank/DDBJ databases">
        <title>Cognatihalovulum marinum gen. nov. sp. nov., a new member of the family Rhodobacteraceae isolated from deep seawater of the Northwest Indian Ocean.</title>
        <authorList>
            <person name="Ruan C."/>
            <person name="Wang J."/>
            <person name="Zheng X."/>
            <person name="Song L."/>
            <person name="Zhu Y."/>
            <person name="Huang Y."/>
            <person name="Lu Z."/>
            <person name="Du W."/>
            <person name="Huang L."/>
            <person name="Dai X."/>
        </authorList>
    </citation>
    <scope>NUCLEOTIDE SEQUENCE [LARGE SCALE GENOMIC DNA]</scope>
    <source>
        <strain evidence="9 10">2CG4</strain>
    </source>
</reference>
<comment type="caution">
    <text evidence="9">The sequence shown here is derived from an EMBL/GenBank/DDBJ whole genome shotgun (WGS) entry which is preliminary data.</text>
</comment>
<feature type="transmembrane region" description="Helical" evidence="8">
    <location>
        <begin position="272"/>
        <end position="292"/>
    </location>
</feature>
<feature type="transmembrane region" description="Helical" evidence="8">
    <location>
        <begin position="6"/>
        <end position="24"/>
    </location>
</feature>
<comment type="similarity">
    <text evidence="2">Belongs to the auxin efflux carrier (TC 2.A.69) family.</text>
</comment>
<proteinExistence type="inferred from homology"/>
<protein>
    <submittedName>
        <fullName evidence="9">AEC family transporter</fullName>
    </submittedName>
</protein>
<feature type="transmembrane region" description="Helical" evidence="8">
    <location>
        <begin position="156"/>
        <end position="175"/>
    </location>
</feature>
<keyword evidence="3" id="KW-0813">Transport</keyword>
<dbReference type="PANTHER" id="PTHR36838:SF1">
    <property type="entry name" value="SLR1864 PROTEIN"/>
    <property type="match status" value="1"/>
</dbReference>
<keyword evidence="5 8" id="KW-0812">Transmembrane</keyword>
<dbReference type="GO" id="GO:0055085">
    <property type="term" value="P:transmembrane transport"/>
    <property type="evidence" value="ECO:0007669"/>
    <property type="project" value="InterPro"/>
</dbReference>
<evidence type="ECO:0000313" key="10">
    <source>
        <dbReference type="Proteomes" id="UP000474957"/>
    </source>
</evidence>
<dbReference type="EMBL" id="WIND01000004">
    <property type="protein sequence ID" value="MSU89468.1"/>
    <property type="molecule type" value="Genomic_DNA"/>
</dbReference>
<dbReference type="AlphaFoldDB" id="A0A6L5YZ28"/>
<dbReference type="RefSeq" id="WP_154445950.1">
    <property type="nucleotide sequence ID" value="NZ_WIND01000004.1"/>
</dbReference>
<accession>A0A6L5YZ28</accession>
<evidence type="ECO:0000256" key="1">
    <source>
        <dbReference type="ARBA" id="ARBA00004651"/>
    </source>
</evidence>
<dbReference type="Proteomes" id="UP000474957">
    <property type="component" value="Unassembled WGS sequence"/>
</dbReference>
<keyword evidence="7 8" id="KW-0472">Membrane</keyword>
<feature type="transmembrane region" description="Helical" evidence="8">
    <location>
        <begin position="123"/>
        <end position="144"/>
    </location>
</feature>
<dbReference type="GO" id="GO:0005886">
    <property type="term" value="C:plasma membrane"/>
    <property type="evidence" value="ECO:0007669"/>
    <property type="project" value="UniProtKB-SubCell"/>
</dbReference>
<keyword evidence="10" id="KW-1185">Reference proteome</keyword>
<evidence type="ECO:0000256" key="8">
    <source>
        <dbReference type="SAM" id="Phobius"/>
    </source>
</evidence>
<evidence type="ECO:0000256" key="7">
    <source>
        <dbReference type="ARBA" id="ARBA00023136"/>
    </source>
</evidence>
<evidence type="ECO:0000256" key="4">
    <source>
        <dbReference type="ARBA" id="ARBA00022475"/>
    </source>
</evidence>
<organism evidence="9 10">
    <name type="scientific">Halovulum marinum</name>
    <dbReference type="NCBI Taxonomy" id="2662447"/>
    <lineage>
        <taxon>Bacteria</taxon>
        <taxon>Pseudomonadati</taxon>
        <taxon>Pseudomonadota</taxon>
        <taxon>Alphaproteobacteria</taxon>
        <taxon>Rhodobacterales</taxon>
        <taxon>Paracoccaceae</taxon>
        <taxon>Halovulum</taxon>
    </lineage>
</organism>
<dbReference type="InterPro" id="IPR004776">
    <property type="entry name" value="Mem_transp_PIN-like"/>
</dbReference>
<keyword evidence="6 8" id="KW-1133">Transmembrane helix</keyword>
<evidence type="ECO:0000256" key="5">
    <source>
        <dbReference type="ARBA" id="ARBA00022692"/>
    </source>
</evidence>
<feature type="transmembrane region" description="Helical" evidence="8">
    <location>
        <begin position="66"/>
        <end position="88"/>
    </location>
</feature>
<keyword evidence="4" id="KW-1003">Cell membrane</keyword>
<feature type="transmembrane region" description="Helical" evidence="8">
    <location>
        <begin position="213"/>
        <end position="234"/>
    </location>
</feature>
<gene>
    <name evidence="9" type="ORF">GE300_07540</name>
</gene>
<dbReference type="PANTHER" id="PTHR36838">
    <property type="entry name" value="AUXIN EFFLUX CARRIER FAMILY PROTEIN"/>
    <property type="match status" value="1"/>
</dbReference>
<dbReference type="Gene3D" id="1.20.1530.20">
    <property type="match status" value="1"/>
</dbReference>
<evidence type="ECO:0000256" key="2">
    <source>
        <dbReference type="ARBA" id="ARBA00010145"/>
    </source>
</evidence>
<dbReference type="InterPro" id="IPR038770">
    <property type="entry name" value="Na+/solute_symporter_sf"/>
</dbReference>
<evidence type="ECO:0000256" key="3">
    <source>
        <dbReference type="ARBA" id="ARBA00022448"/>
    </source>
</evidence>
<evidence type="ECO:0000313" key="9">
    <source>
        <dbReference type="EMBL" id="MSU89468.1"/>
    </source>
</evidence>
<dbReference type="Pfam" id="PF03547">
    <property type="entry name" value="Mem_trans"/>
    <property type="match status" value="2"/>
</dbReference>
<evidence type="ECO:0000256" key="6">
    <source>
        <dbReference type="ARBA" id="ARBA00022989"/>
    </source>
</evidence>
<name>A0A6L5YZ28_9RHOB</name>
<comment type="subcellular location">
    <subcellularLocation>
        <location evidence="1">Cell membrane</location>
        <topology evidence="1">Multi-pass membrane protein</topology>
    </subcellularLocation>
</comment>